<reference evidence="2" key="1">
    <citation type="journal article" date="2013" name="Genome Biol.">
        <title>Reference genomes and transcriptomes of Nicotiana sylvestris and Nicotiana tomentosiformis.</title>
        <authorList>
            <person name="Sierro N."/>
            <person name="Battey J.N."/>
            <person name="Ouadi S."/>
            <person name="Bovet L."/>
            <person name="Goepfert S."/>
            <person name="Bakaher N."/>
            <person name="Peitsch M.C."/>
            <person name="Ivanov N.V."/>
        </authorList>
    </citation>
    <scope>NUCLEOTIDE SEQUENCE [LARGE SCALE GENOMIC DNA]</scope>
</reference>
<dbReference type="Pfam" id="PF13966">
    <property type="entry name" value="zf-RVT"/>
    <property type="match status" value="1"/>
</dbReference>
<dbReference type="RefSeq" id="XP_009775866.1">
    <property type="nucleotide sequence ID" value="XM_009777564.1"/>
</dbReference>
<sequence length="292" mass="34591">MIEALCRSYIWYGSNTITKKAYVSWERMCTPKSVGGLNLINLLLWNKTTIAKVCWDLAHKEDKLWIKWINAYYVKQQQLKDMPIPKQASWMVRRIIASRDILQQAQSSNDHIGTIRQLYLQLLGDLPRVSWKNLLFQNSARRKTVFNLWLLLQGRLPTKDRLVNWGLNINQQCVLCQGHVETRDHLFLLCSYAVMLWKQVMRWIQEDQSNNHNWDQHLQWIINKAKGKSSRASIFRMVVTEASYALWMERNTHIFEQIYRSSEVLAREIAYICNVTVVPRARKQMQQILIVE</sequence>
<evidence type="ECO:0000313" key="2">
    <source>
        <dbReference type="Proteomes" id="UP000189701"/>
    </source>
</evidence>
<evidence type="ECO:0000313" key="3">
    <source>
        <dbReference type="RefSeq" id="XP_009775866.1"/>
    </source>
</evidence>
<reference evidence="3" key="2">
    <citation type="submission" date="2025-08" db="UniProtKB">
        <authorList>
            <consortium name="RefSeq"/>
        </authorList>
    </citation>
    <scope>IDENTIFICATION</scope>
    <source>
        <tissue evidence="3">Leaf</tissue>
    </source>
</reference>
<dbReference type="PANTHER" id="PTHR33116:SF66">
    <property type="entry name" value="REVERSE TRANSCRIPTASE ZINC-BINDING DOMAIN-CONTAINING PROTEIN"/>
    <property type="match status" value="1"/>
</dbReference>
<dbReference type="OrthoDB" id="1740305at2759"/>
<dbReference type="Proteomes" id="UP000189701">
    <property type="component" value="Unplaced"/>
</dbReference>
<protein>
    <submittedName>
        <fullName evidence="3">Uncharacterized protein LOC104225710</fullName>
    </submittedName>
</protein>
<proteinExistence type="predicted"/>
<dbReference type="AlphaFoldDB" id="A0A1U7WF41"/>
<dbReference type="PANTHER" id="PTHR33116">
    <property type="entry name" value="REVERSE TRANSCRIPTASE ZINC-BINDING DOMAIN-CONTAINING PROTEIN-RELATED-RELATED"/>
    <property type="match status" value="1"/>
</dbReference>
<keyword evidence="2" id="KW-1185">Reference proteome</keyword>
<organism evidence="2 3">
    <name type="scientific">Nicotiana sylvestris</name>
    <name type="common">Wood tobacco</name>
    <name type="synonym">South American tobacco</name>
    <dbReference type="NCBI Taxonomy" id="4096"/>
    <lineage>
        <taxon>Eukaryota</taxon>
        <taxon>Viridiplantae</taxon>
        <taxon>Streptophyta</taxon>
        <taxon>Embryophyta</taxon>
        <taxon>Tracheophyta</taxon>
        <taxon>Spermatophyta</taxon>
        <taxon>Magnoliopsida</taxon>
        <taxon>eudicotyledons</taxon>
        <taxon>Gunneridae</taxon>
        <taxon>Pentapetalae</taxon>
        <taxon>asterids</taxon>
        <taxon>lamiids</taxon>
        <taxon>Solanales</taxon>
        <taxon>Solanaceae</taxon>
        <taxon>Nicotianoideae</taxon>
        <taxon>Nicotianeae</taxon>
        <taxon>Nicotiana</taxon>
    </lineage>
</organism>
<dbReference type="eggNOG" id="KOG1075">
    <property type="taxonomic scope" value="Eukaryota"/>
</dbReference>
<evidence type="ECO:0000259" key="1">
    <source>
        <dbReference type="Pfam" id="PF13966"/>
    </source>
</evidence>
<accession>A0A1U7WF41</accession>
<name>A0A1U7WF41_NICSY</name>
<dbReference type="GeneID" id="104225710"/>
<dbReference type="KEGG" id="nsy:104225710"/>
<gene>
    <name evidence="3" type="primary">LOC104225710</name>
</gene>
<feature type="domain" description="Reverse transcriptase zinc-binding" evidence="1">
    <location>
        <begin position="115"/>
        <end position="197"/>
    </location>
</feature>
<dbReference type="InterPro" id="IPR026960">
    <property type="entry name" value="RVT-Znf"/>
</dbReference>